<sequence length="52" mass="6045">MESLKYLKKVNESNQVYLSTPKGLTVYTVTTLLTYKTSDNYYGYIVKVKEND</sequence>
<reference evidence="1" key="1">
    <citation type="submission" date="2018-05" db="EMBL/GenBank/DDBJ databases">
        <authorList>
            <person name="Lanie J.A."/>
            <person name="Ng W.-L."/>
            <person name="Kazmierczak K.M."/>
            <person name="Andrzejewski T.M."/>
            <person name="Davidsen T.M."/>
            <person name="Wayne K.J."/>
            <person name="Tettelin H."/>
            <person name="Glass J.I."/>
            <person name="Rusch D."/>
            <person name="Podicherti R."/>
            <person name="Tsui H.-C.T."/>
            <person name="Winkler M.E."/>
        </authorList>
    </citation>
    <scope>NUCLEOTIDE SEQUENCE</scope>
</reference>
<proteinExistence type="predicted"/>
<dbReference type="AlphaFoldDB" id="A0A382ZUG8"/>
<accession>A0A382ZUG8</accession>
<evidence type="ECO:0000313" key="1">
    <source>
        <dbReference type="EMBL" id="SVD98929.1"/>
    </source>
</evidence>
<dbReference type="EMBL" id="UINC01186626">
    <property type="protein sequence ID" value="SVD98929.1"/>
    <property type="molecule type" value="Genomic_DNA"/>
</dbReference>
<protein>
    <submittedName>
        <fullName evidence="1">Uncharacterized protein</fullName>
    </submittedName>
</protein>
<gene>
    <name evidence="1" type="ORF">METZ01_LOCUS451783</name>
</gene>
<name>A0A382ZUG8_9ZZZZ</name>
<organism evidence="1">
    <name type="scientific">marine metagenome</name>
    <dbReference type="NCBI Taxonomy" id="408172"/>
    <lineage>
        <taxon>unclassified sequences</taxon>
        <taxon>metagenomes</taxon>
        <taxon>ecological metagenomes</taxon>
    </lineage>
</organism>